<accession>A0AAD9GRU6</accession>
<comment type="function">
    <text evidence="1">Conjugation of reduced glutathione to a wide number of exogenous and endogenous hydrophobic electrophiles.</text>
</comment>
<keyword evidence="7 17" id="KW-0812">Transmembrane</keyword>
<evidence type="ECO:0000313" key="18">
    <source>
        <dbReference type="EMBL" id="KAK1943331.1"/>
    </source>
</evidence>
<dbReference type="GO" id="GO:0005789">
    <property type="term" value="C:endoplasmic reticulum membrane"/>
    <property type="evidence" value="ECO:0007669"/>
    <property type="project" value="UniProtKB-SubCell"/>
</dbReference>
<dbReference type="FunFam" id="1.20.120.550:FF:000005">
    <property type="entry name" value="Inorganic phosphate transporter 1-6"/>
    <property type="match status" value="1"/>
</dbReference>
<evidence type="ECO:0000256" key="4">
    <source>
        <dbReference type="ARBA" id="ARBA00010459"/>
    </source>
</evidence>
<dbReference type="EMBL" id="JASMQC010000007">
    <property type="protein sequence ID" value="KAK1943331.1"/>
    <property type="molecule type" value="Genomic_DNA"/>
</dbReference>
<evidence type="ECO:0000256" key="12">
    <source>
        <dbReference type="ARBA" id="ARBA00023128"/>
    </source>
</evidence>
<evidence type="ECO:0000256" key="1">
    <source>
        <dbReference type="ARBA" id="ARBA00003701"/>
    </source>
</evidence>
<evidence type="ECO:0000256" key="15">
    <source>
        <dbReference type="ARBA" id="ARBA00039397"/>
    </source>
</evidence>
<dbReference type="PANTHER" id="PTHR10689:SF6">
    <property type="entry name" value="MICROSOMAL GLUTATHIONE S-TRANSFERASE 1"/>
    <property type="match status" value="1"/>
</dbReference>
<evidence type="ECO:0000256" key="6">
    <source>
        <dbReference type="ARBA" id="ARBA00022679"/>
    </source>
</evidence>
<keyword evidence="12" id="KW-0496">Mitochondrion</keyword>
<comment type="similarity">
    <text evidence="4">Belongs to the MAPEG family.</text>
</comment>
<dbReference type="EC" id="2.5.1.18" evidence="5"/>
<dbReference type="Gene3D" id="1.20.120.550">
    <property type="entry name" value="Membrane associated eicosanoid/glutathione metabolism-like domain"/>
    <property type="match status" value="1"/>
</dbReference>
<dbReference type="SUPFAM" id="SSF161084">
    <property type="entry name" value="MAPEG domain-like"/>
    <property type="match status" value="1"/>
</dbReference>
<protein>
    <recommendedName>
        <fullName evidence="15">Microsomal glutathione S-transferase 1</fullName>
        <ecNumber evidence="5">2.5.1.18</ecNumber>
    </recommendedName>
</protein>
<dbReference type="GO" id="GO:0005741">
    <property type="term" value="C:mitochondrial outer membrane"/>
    <property type="evidence" value="ECO:0007669"/>
    <property type="project" value="UniProtKB-SubCell"/>
</dbReference>
<dbReference type="PANTHER" id="PTHR10689">
    <property type="entry name" value="MICROSOMAL GLUTATHIONE S-TRANSFERASE 1"/>
    <property type="match status" value="1"/>
</dbReference>
<dbReference type="Proteomes" id="UP001259832">
    <property type="component" value="Unassembled WGS sequence"/>
</dbReference>
<evidence type="ECO:0000256" key="3">
    <source>
        <dbReference type="ARBA" id="ARBA00004477"/>
    </source>
</evidence>
<keyword evidence="6" id="KW-0808">Transferase</keyword>
<comment type="subcellular location">
    <subcellularLocation>
        <location evidence="3">Endoplasmic reticulum membrane</location>
        <topology evidence="3">Multi-pass membrane protein</topology>
    </subcellularLocation>
    <subcellularLocation>
        <location evidence="2">Mitochondrion outer membrane</location>
    </subcellularLocation>
</comment>
<dbReference type="AlphaFoldDB" id="A0AAD9GRU6"/>
<evidence type="ECO:0000256" key="9">
    <source>
        <dbReference type="ARBA" id="ARBA00022824"/>
    </source>
</evidence>
<proteinExistence type="inferred from homology"/>
<evidence type="ECO:0000313" key="19">
    <source>
        <dbReference type="Proteomes" id="UP001259832"/>
    </source>
</evidence>
<evidence type="ECO:0000256" key="14">
    <source>
        <dbReference type="ARBA" id="ARBA00038540"/>
    </source>
</evidence>
<evidence type="ECO:0000256" key="17">
    <source>
        <dbReference type="SAM" id="Phobius"/>
    </source>
</evidence>
<sequence length="150" mass="16254">MVNGSVKVYVCCSSVLYMKFLTATLIQGSRKFVAGERPPEDSKFPTSKRKQTFGLDVTVETEILEASRRWGSIVMSDLESIPLGLFIFGAGIMAGANQNVHCRAMVAFTTARCLHTYAYAKAKQPMRSLCYGVGMMATLVGLGNAVSAIL</sequence>
<comment type="subunit">
    <text evidence="14">Homotrimer; The trimer binds only one molecule of glutathione.</text>
</comment>
<dbReference type="Pfam" id="PF01124">
    <property type="entry name" value="MAPEG"/>
    <property type="match status" value="1"/>
</dbReference>
<evidence type="ECO:0000256" key="8">
    <source>
        <dbReference type="ARBA" id="ARBA00022787"/>
    </source>
</evidence>
<comment type="caution">
    <text evidence="18">The sequence shown here is derived from an EMBL/GenBank/DDBJ whole genome shotgun (WGS) entry which is preliminary data.</text>
</comment>
<evidence type="ECO:0000256" key="10">
    <source>
        <dbReference type="ARBA" id="ARBA00022989"/>
    </source>
</evidence>
<feature type="transmembrane region" description="Helical" evidence="17">
    <location>
        <begin position="129"/>
        <end position="149"/>
    </location>
</feature>
<evidence type="ECO:0000256" key="7">
    <source>
        <dbReference type="ARBA" id="ARBA00022692"/>
    </source>
</evidence>
<gene>
    <name evidence="18" type="ORF">P3T76_004727</name>
</gene>
<evidence type="ECO:0000256" key="13">
    <source>
        <dbReference type="ARBA" id="ARBA00023136"/>
    </source>
</evidence>
<keyword evidence="10 17" id="KW-1133">Transmembrane helix</keyword>
<keyword evidence="13 17" id="KW-0472">Membrane</keyword>
<dbReference type="GO" id="GO:0004364">
    <property type="term" value="F:glutathione transferase activity"/>
    <property type="evidence" value="ECO:0007669"/>
    <property type="project" value="UniProtKB-EC"/>
</dbReference>
<evidence type="ECO:0000256" key="2">
    <source>
        <dbReference type="ARBA" id="ARBA00004294"/>
    </source>
</evidence>
<dbReference type="InterPro" id="IPR040162">
    <property type="entry name" value="MGST1-like"/>
</dbReference>
<reference evidence="18" key="1">
    <citation type="submission" date="2023-08" db="EMBL/GenBank/DDBJ databases">
        <title>Reference Genome Resource for the Citrus Pathogen Phytophthora citrophthora.</title>
        <authorList>
            <person name="Moller H."/>
            <person name="Coetzee B."/>
            <person name="Rose L.J."/>
            <person name="Van Niekerk J.M."/>
        </authorList>
    </citation>
    <scope>NUCLEOTIDE SEQUENCE</scope>
    <source>
        <strain evidence="18">STE-U-9442</strain>
    </source>
</reference>
<dbReference type="InterPro" id="IPR001129">
    <property type="entry name" value="Membr-assoc_MAPEG"/>
</dbReference>
<dbReference type="InterPro" id="IPR023352">
    <property type="entry name" value="MAPEG-like_dom_sf"/>
</dbReference>
<keyword evidence="9" id="KW-0256">Endoplasmic reticulum</keyword>
<name>A0AAD9GRU6_9STRA</name>
<keyword evidence="11" id="KW-0007">Acetylation</keyword>
<evidence type="ECO:0000256" key="11">
    <source>
        <dbReference type="ARBA" id="ARBA00022990"/>
    </source>
</evidence>
<organism evidence="18 19">
    <name type="scientific">Phytophthora citrophthora</name>
    <dbReference type="NCBI Taxonomy" id="4793"/>
    <lineage>
        <taxon>Eukaryota</taxon>
        <taxon>Sar</taxon>
        <taxon>Stramenopiles</taxon>
        <taxon>Oomycota</taxon>
        <taxon>Peronosporomycetes</taxon>
        <taxon>Peronosporales</taxon>
        <taxon>Peronosporaceae</taxon>
        <taxon>Phytophthora</taxon>
    </lineage>
</organism>
<evidence type="ECO:0000256" key="16">
    <source>
        <dbReference type="ARBA" id="ARBA00049385"/>
    </source>
</evidence>
<evidence type="ECO:0000256" key="5">
    <source>
        <dbReference type="ARBA" id="ARBA00012452"/>
    </source>
</evidence>
<comment type="catalytic activity">
    <reaction evidence="16">
        <text>RX + glutathione = an S-substituted glutathione + a halide anion + H(+)</text>
        <dbReference type="Rhea" id="RHEA:16437"/>
        <dbReference type="ChEBI" id="CHEBI:15378"/>
        <dbReference type="ChEBI" id="CHEBI:16042"/>
        <dbReference type="ChEBI" id="CHEBI:17792"/>
        <dbReference type="ChEBI" id="CHEBI:57925"/>
        <dbReference type="ChEBI" id="CHEBI:90779"/>
        <dbReference type="EC" id="2.5.1.18"/>
    </reaction>
    <physiologicalReaction direction="left-to-right" evidence="16">
        <dbReference type="Rhea" id="RHEA:16438"/>
    </physiologicalReaction>
</comment>
<keyword evidence="19" id="KW-1185">Reference proteome</keyword>
<keyword evidence="8" id="KW-1000">Mitochondrion outer membrane</keyword>